<feature type="compositionally biased region" description="Basic and acidic residues" evidence="1">
    <location>
        <begin position="481"/>
        <end position="491"/>
    </location>
</feature>
<reference evidence="2" key="1">
    <citation type="journal article" date="2021" name="Proc. Natl. Acad. Sci. U.S.A.">
        <title>Three genomes in the algal genus Volvox reveal the fate of a haploid sex-determining region after a transition to homothallism.</title>
        <authorList>
            <person name="Yamamoto K."/>
            <person name="Hamaji T."/>
            <person name="Kawai-Toyooka H."/>
            <person name="Matsuzaki R."/>
            <person name="Takahashi F."/>
            <person name="Nishimura Y."/>
            <person name="Kawachi M."/>
            <person name="Noguchi H."/>
            <person name="Minakuchi Y."/>
            <person name="Umen J.G."/>
            <person name="Toyoda A."/>
            <person name="Nozaki H."/>
        </authorList>
    </citation>
    <scope>NUCLEOTIDE SEQUENCE</scope>
    <source>
        <strain evidence="2">NIES-3780</strain>
    </source>
</reference>
<name>A0A8J4ESU0_9CHLO</name>
<feature type="compositionally biased region" description="Low complexity" evidence="1">
    <location>
        <begin position="171"/>
        <end position="182"/>
    </location>
</feature>
<feature type="compositionally biased region" description="Gly residues" evidence="1">
    <location>
        <begin position="1084"/>
        <end position="1098"/>
    </location>
</feature>
<protein>
    <recommendedName>
        <fullName evidence="4">Tbc2 translation factor, chloroplastic</fullName>
    </recommendedName>
</protein>
<feature type="compositionally biased region" description="Polar residues" evidence="1">
    <location>
        <begin position="157"/>
        <end position="170"/>
    </location>
</feature>
<evidence type="ECO:0000313" key="2">
    <source>
        <dbReference type="EMBL" id="GIL45171.1"/>
    </source>
</evidence>
<sequence length="1123" mass="118233">MSSWVPLRTAVPEPLCVPSTSYAVPGISGCISGLKERRWGGQLNRGRALRRIRCRASQAAQSYHSAYKILHQSSQTTELSTASDAPQQPRQKTRSRSQPKFARPDASQTPSPPSPSGLQVSAPHLVPTNASHAVDCAAPSSTLPYIPNTTLSSPFQNEIVNSSNSPNDTVSSESIASSASSSPQHGFNLEMEDLRPYIPHSVSLPHWQPPPTSLQHRTALTRAISQCPTYTRLHQLILDNAADFNCYHTCAALSRVLMLHSEGLTPRESRLFKEGCSTLQAILRRQVPELHPRALVVAAYSLARLELPDRELLAGLAAAVEPHLSTLQPQGLSSLLWAFARQNHQPPPKWMDSMLSACTADLGAFAPRDMATVIWALARLHYKVAPARLKQLLEHTQVNIGSFSGRSLSNVVYALALSQQHPGGEWLAAAQARAVALGPGAFSPQGITQMAWGIAKLGAAPTPAFVDLVLEHATQRLPPAPHERLRLRDQEQQVQQQREGGSGMEGKSERRLGRYSGLDLATLMFALASLGAQPRADLGRRLLAAVQWELPSLEANGMCNCLWACARLRIYPTKMWLSCFFDASYRQLAYFKPVDLSQTLWALARLQASPPSAWMASAMNRLQLSASMFSPVEVATTMWSLARLGMRGEQMPGEVLALFFIATDRRLSSFKPQELSSMIWALAHMRRRPDKEWIAEFLKVTYHRLASMNGWCLATLAWSLAELSLLPPPAWVYTYVNAARTLMNAAPAPRSSVGGSDGGTDAAAAAAGRRPAAAAAADRDGPPLSAGLSAMDLGQIITALRRLNGSSSSSTGGGLAKVDEFLGEAEQRLAAMEVGSAAYARQQLGAFLAMSPEQAGLAVMVPSTVPEHVGDIGDDVNGANVVAANAGVNTNTSTIGGTAPAAVTGAAMVATIGTEVPRPNRRRARKGPGVLGEKRAGQGGAATAGKRAAAAAGRNGRGTASFLSGHSKYNISVEVPPGAPNGTSSGADSELNAAVVTAGTVAATAAVTASASRGVTRLFSGASRVTLAAQAEVHVDLGGDVNVGLSASPSGPSMLWRPAAAASGTPPGIVGVVAICSSGENNGNGNGHGSNGGGGNGDMSGAATGGEDVSVNTAEIKRRLLAV</sequence>
<dbReference type="AlphaFoldDB" id="A0A8J4ESU0"/>
<feature type="region of interest" description="Disordered" evidence="1">
    <location>
        <begin position="1084"/>
        <end position="1106"/>
    </location>
</feature>
<feature type="region of interest" description="Disordered" evidence="1">
    <location>
        <begin position="74"/>
        <end position="123"/>
    </location>
</feature>
<proteinExistence type="predicted"/>
<feature type="region of interest" description="Disordered" evidence="1">
    <location>
        <begin position="919"/>
        <end position="957"/>
    </location>
</feature>
<dbReference type="PANTHER" id="PTHR21228">
    <property type="entry name" value="FAST LEU-RICH DOMAIN-CONTAINING"/>
    <property type="match status" value="1"/>
</dbReference>
<evidence type="ECO:0000313" key="3">
    <source>
        <dbReference type="Proteomes" id="UP000747399"/>
    </source>
</evidence>
<feature type="compositionally biased region" description="Low complexity" evidence="1">
    <location>
        <begin position="943"/>
        <end position="957"/>
    </location>
</feature>
<dbReference type="GO" id="GO:0003723">
    <property type="term" value="F:RNA binding"/>
    <property type="evidence" value="ECO:0007669"/>
    <property type="project" value="TreeGrafter"/>
</dbReference>
<dbReference type="EMBL" id="BNCO01000003">
    <property type="protein sequence ID" value="GIL45171.1"/>
    <property type="molecule type" value="Genomic_DNA"/>
</dbReference>
<feature type="region of interest" description="Disordered" evidence="1">
    <location>
        <begin position="157"/>
        <end position="187"/>
    </location>
</feature>
<dbReference type="GO" id="GO:0035770">
    <property type="term" value="C:ribonucleoprotein granule"/>
    <property type="evidence" value="ECO:0007669"/>
    <property type="project" value="TreeGrafter"/>
</dbReference>
<accession>A0A8J4ESU0</accession>
<comment type="caution">
    <text evidence="2">The sequence shown here is derived from an EMBL/GenBank/DDBJ whole genome shotgun (WGS) entry which is preliminary data.</text>
</comment>
<dbReference type="Proteomes" id="UP000747399">
    <property type="component" value="Unassembled WGS sequence"/>
</dbReference>
<organism evidence="2 3">
    <name type="scientific">Volvox africanus</name>
    <dbReference type="NCBI Taxonomy" id="51714"/>
    <lineage>
        <taxon>Eukaryota</taxon>
        <taxon>Viridiplantae</taxon>
        <taxon>Chlorophyta</taxon>
        <taxon>core chlorophytes</taxon>
        <taxon>Chlorophyceae</taxon>
        <taxon>CS clade</taxon>
        <taxon>Chlamydomonadales</taxon>
        <taxon>Volvocaceae</taxon>
        <taxon>Volvox</taxon>
    </lineage>
</organism>
<keyword evidence="3" id="KW-1185">Reference proteome</keyword>
<dbReference type="InterPro" id="IPR050870">
    <property type="entry name" value="FAST_kinase"/>
</dbReference>
<evidence type="ECO:0008006" key="4">
    <source>
        <dbReference type="Google" id="ProtNLM"/>
    </source>
</evidence>
<feature type="region of interest" description="Disordered" evidence="1">
    <location>
        <begin position="479"/>
        <end position="509"/>
    </location>
</feature>
<dbReference type="GO" id="GO:0009507">
    <property type="term" value="C:chloroplast"/>
    <property type="evidence" value="ECO:0007669"/>
    <property type="project" value="GOC"/>
</dbReference>
<gene>
    <name evidence="2" type="ORF">Vafri_2498</name>
</gene>
<dbReference type="GO" id="GO:0000963">
    <property type="term" value="P:mitochondrial RNA processing"/>
    <property type="evidence" value="ECO:0007669"/>
    <property type="project" value="TreeGrafter"/>
</dbReference>
<dbReference type="GO" id="GO:0044528">
    <property type="term" value="P:regulation of mitochondrial mRNA stability"/>
    <property type="evidence" value="ECO:0007669"/>
    <property type="project" value="TreeGrafter"/>
</dbReference>
<evidence type="ECO:0000256" key="1">
    <source>
        <dbReference type="SAM" id="MobiDB-lite"/>
    </source>
</evidence>
<dbReference type="GO" id="GO:1901259">
    <property type="term" value="P:chloroplast rRNA processing"/>
    <property type="evidence" value="ECO:0007669"/>
    <property type="project" value="TreeGrafter"/>
</dbReference>
<feature type="compositionally biased region" description="Polar residues" evidence="1">
    <location>
        <begin position="74"/>
        <end position="90"/>
    </location>
</feature>
<dbReference type="PANTHER" id="PTHR21228:SF40">
    <property type="entry name" value="LD45607P"/>
    <property type="match status" value="1"/>
</dbReference>
<dbReference type="GO" id="GO:0005759">
    <property type="term" value="C:mitochondrial matrix"/>
    <property type="evidence" value="ECO:0007669"/>
    <property type="project" value="TreeGrafter"/>
</dbReference>